<evidence type="ECO:0000313" key="2">
    <source>
        <dbReference type="Proteomes" id="UP000823388"/>
    </source>
</evidence>
<reference evidence="1" key="1">
    <citation type="submission" date="2020-05" db="EMBL/GenBank/DDBJ databases">
        <title>WGS assembly of Panicum virgatum.</title>
        <authorList>
            <person name="Lovell J.T."/>
            <person name="Jenkins J."/>
            <person name="Shu S."/>
            <person name="Juenger T.E."/>
            <person name="Schmutz J."/>
        </authorList>
    </citation>
    <scope>NUCLEOTIDE SEQUENCE</scope>
    <source>
        <strain evidence="1">AP13</strain>
    </source>
</reference>
<evidence type="ECO:0000313" key="1">
    <source>
        <dbReference type="EMBL" id="KAG2556747.1"/>
    </source>
</evidence>
<comment type="caution">
    <text evidence="1">The sequence shown here is derived from an EMBL/GenBank/DDBJ whole genome shotgun (WGS) entry which is preliminary data.</text>
</comment>
<dbReference type="EMBL" id="CM029052">
    <property type="protein sequence ID" value="KAG2556747.1"/>
    <property type="molecule type" value="Genomic_DNA"/>
</dbReference>
<sequence length="99" mass="10937">MYVPGPSQRRCRETDSSPARNVCARCPMPDLVQSRRRRREEAAAATLAARAAAGSGRNVRPRLALPRVPLSTPAAAISPSEYVPVAPRRYRVLRDHFCP</sequence>
<dbReference type="Proteomes" id="UP000823388">
    <property type="component" value="Chromosome 8N"/>
</dbReference>
<protein>
    <submittedName>
        <fullName evidence="1">Uncharacterized protein</fullName>
    </submittedName>
</protein>
<accession>A0A8T0P3U9</accession>
<organism evidence="1 2">
    <name type="scientific">Panicum virgatum</name>
    <name type="common">Blackwell switchgrass</name>
    <dbReference type="NCBI Taxonomy" id="38727"/>
    <lineage>
        <taxon>Eukaryota</taxon>
        <taxon>Viridiplantae</taxon>
        <taxon>Streptophyta</taxon>
        <taxon>Embryophyta</taxon>
        <taxon>Tracheophyta</taxon>
        <taxon>Spermatophyta</taxon>
        <taxon>Magnoliopsida</taxon>
        <taxon>Liliopsida</taxon>
        <taxon>Poales</taxon>
        <taxon>Poaceae</taxon>
        <taxon>PACMAD clade</taxon>
        <taxon>Panicoideae</taxon>
        <taxon>Panicodae</taxon>
        <taxon>Paniceae</taxon>
        <taxon>Panicinae</taxon>
        <taxon>Panicum</taxon>
        <taxon>Panicum sect. Hiantes</taxon>
    </lineage>
</organism>
<name>A0A8T0P3U9_PANVG</name>
<proteinExistence type="predicted"/>
<gene>
    <name evidence="1" type="ORF">PVAP13_8NG264600</name>
</gene>
<dbReference type="AlphaFoldDB" id="A0A8T0P3U9"/>
<keyword evidence="2" id="KW-1185">Reference proteome</keyword>